<comment type="caution">
    <text evidence="1">The sequence shown here is derived from an EMBL/GenBank/DDBJ whole genome shotgun (WGS) entry which is preliminary data.</text>
</comment>
<evidence type="ECO:0000313" key="1">
    <source>
        <dbReference type="EMBL" id="KAK4096985.1"/>
    </source>
</evidence>
<accession>A0AAN6SX09</accession>
<reference evidence="1" key="2">
    <citation type="submission" date="2023-05" db="EMBL/GenBank/DDBJ databases">
        <authorList>
            <consortium name="Lawrence Berkeley National Laboratory"/>
            <person name="Steindorff A."/>
            <person name="Hensen N."/>
            <person name="Bonometti L."/>
            <person name="Westerberg I."/>
            <person name="Brannstrom I.O."/>
            <person name="Guillou S."/>
            <person name="Cros-Aarteil S."/>
            <person name="Calhoun S."/>
            <person name="Haridas S."/>
            <person name="Kuo A."/>
            <person name="Mondo S."/>
            <person name="Pangilinan J."/>
            <person name="Riley R."/>
            <person name="Labutti K."/>
            <person name="Andreopoulos B."/>
            <person name="Lipzen A."/>
            <person name="Chen C."/>
            <person name="Yanf M."/>
            <person name="Daum C."/>
            <person name="Ng V."/>
            <person name="Clum A."/>
            <person name="Ohm R."/>
            <person name="Martin F."/>
            <person name="Silar P."/>
            <person name="Natvig D."/>
            <person name="Lalanne C."/>
            <person name="Gautier V."/>
            <person name="Ament-Velasquez S.L."/>
            <person name="Kruys A."/>
            <person name="Hutchinson M.I."/>
            <person name="Powell A.J."/>
            <person name="Barry K."/>
            <person name="Miller A.N."/>
            <person name="Grigoriev I.V."/>
            <person name="Debuchy R."/>
            <person name="Gladieux P."/>
            <person name="Thoren M.H."/>
            <person name="Johannesson H."/>
        </authorList>
    </citation>
    <scope>NUCLEOTIDE SEQUENCE</scope>
    <source>
        <strain evidence="1">CBS 757.83</strain>
    </source>
</reference>
<feature type="non-terminal residue" evidence="1">
    <location>
        <position position="217"/>
    </location>
</feature>
<dbReference type="AlphaFoldDB" id="A0AAN6SX09"/>
<gene>
    <name evidence="1" type="ORF">N658DRAFT_387607</name>
</gene>
<feature type="non-terminal residue" evidence="1">
    <location>
        <position position="1"/>
    </location>
</feature>
<keyword evidence="2" id="KW-1185">Reference proteome</keyword>
<proteinExistence type="predicted"/>
<dbReference type="EMBL" id="MU863689">
    <property type="protein sequence ID" value="KAK4096985.1"/>
    <property type="molecule type" value="Genomic_DNA"/>
</dbReference>
<name>A0AAN6SX09_9PEZI</name>
<dbReference type="Proteomes" id="UP001305647">
    <property type="component" value="Unassembled WGS sequence"/>
</dbReference>
<evidence type="ECO:0000313" key="2">
    <source>
        <dbReference type="Proteomes" id="UP001305647"/>
    </source>
</evidence>
<protein>
    <submittedName>
        <fullName evidence="1">Uncharacterized protein</fullName>
    </submittedName>
</protein>
<reference evidence="1" key="1">
    <citation type="journal article" date="2023" name="Mol. Phylogenet. Evol.">
        <title>Genome-scale phylogeny and comparative genomics of the fungal order Sordariales.</title>
        <authorList>
            <person name="Hensen N."/>
            <person name="Bonometti L."/>
            <person name="Westerberg I."/>
            <person name="Brannstrom I.O."/>
            <person name="Guillou S."/>
            <person name="Cros-Aarteil S."/>
            <person name="Calhoun S."/>
            <person name="Haridas S."/>
            <person name="Kuo A."/>
            <person name="Mondo S."/>
            <person name="Pangilinan J."/>
            <person name="Riley R."/>
            <person name="LaButti K."/>
            <person name="Andreopoulos B."/>
            <person name="Lipzen A."/>
            <person name="Chen C."/>
            <person name="Yan M."/>
            <person name="Daum C."/>
            <person name="Ng V."/>
            <person name="Clum A."/>
            <person name="Steindorff A."/>
            <person name="Ohm R.A."/>
            <person name="Martin F."/>
            <person name="Silar P."/>
            <person name="Natvig D.O."/>
            <person name="Lalanne C."/>
            <person name="Gautier V."/>
            <person name="Ament-Velasquez S.L."/>
            <person name="Kruys A."/>
            <person name="Hutchinson M.I."/>
            <person name="Powell A.J."/>
            <person name="Barry K."/>
            <person name="Miller A.N."/>
            <person name="Grigoriev I.V."/>
            <person name="Debuchy R."/>
            <person name="Gladieux P."/>
            <person name="Hiltunen Thoren M."/>
            <person name="Johannesson H."/>
        </authorList>
    </citation>
    <scope>NUCLEOTIDE SEQUENCE</scope>
    <source>
        <strain evidence="1">CBS 757.83</strain>
    </source>
</reference>
<sequence length="217" mass="24696">QKRLNKEMLLTSSDWAVLTEVLAVLEPFKIITKKFEGREPNFAEVIAHAYTLLRDLEYLSQQYSSAFEKAPFAGPEIFPIESPFRGESLQPLQPPSPSRRPQLASQLPRRFEGYEVDLPGLRNRRPGTPCGPKIELGDPVIEDLDCDGFNTIQTSLGLAIQKLKEYVGLIEASPAYWAAMILLPGCRARWIQRFFVNERGKAESIVGQFKEFFEEEY</sequence>
<organism evidence="1 2">
    <name type="scientific">Parathielavia hyrcaniae</name>
    <dbReference type="NCBI Taxonomy" id="113614"/>
    <lineage>
        <taxon>Eukaryota</taxon>
        <taxon>Fungi</taxon>
        <taxon>Dikarya</taxon>
        <taxon>Ascomycota</taxon>
        <taxon>Pezizomycotina</taxon>
        <taxon>Sordariomycetes</taxon>
        <taxon>Sordariomycetidae</taxon>
        <taxon>Sordariales</taxon>
        <taxon>Chaetomiaceae</taxon>
        <taxon>Parathielavia</taxon>
    </lineage>
</organism>